<dbReference type="EMBL" id="MG602979">
    <property type="protein sequence ID" value="AXN76253.1"/>
    <property type="molecule type" value="Genomic_DNA"/>
</dbReference>
<dbReference type="CDD" id="cd05825">
    <property type="entry name" value="LbH_wcaF_like"/>
    <property type="match status" value="1"/>
</dbReference>
<dbReference type="PANTHER" id="PTHR23416:SF23">
    <property type="entry name" value="ACETYLTRANSFERASE C18B11.09C-RELATED"/>
    <property type="match status" value="1"/>
</dbReference>
<evidence type="ECO:0000313" key="3">
    <source>
        <dbReference type="EMBL" id="AXN76253.1"/>
    </source>
</evidence>
<protein>
    <submittedName>
        <fullName evidence="3">Acetyltransferase</fullName>
    </submittedName>
</protein>
<dbReference type="GO" id="GO:0005829">
    <property type="term" value="C:cytosol"/>
    <property type="evidence" value="ECO:0007669"/>
    <property type="project" value="TreeGrafter"/>
</dbReference>
<evidence type="ECO:0000256" key="1">
    <source>
        <dbReference type="ARBA" id="ARBA00007274"/>
    </source>
</evidence>
<keyword evidence="2 3" id="KW-0808">Transferase</keyword>
<comment type="similarity">
    <text evidence="1">Belongs to the transferase hexapeptide repeat family.</text>
</comment>
<dbReference type="SUPFAM" id="SSF51161">
    <property type="entry name" value="Trimeric LpxA-like enzymes"/>
    <property type="match status" value="1"/>
</dbReference>
<dbReference type="InterPro" id="IPR051159">
    <property type="entry name" value="Hexapeptide_acetyltransf"/>
</dbReference>
<organism evidence="3">
    <name type="scientific">Klebsiella pneumoniae subsp. pneumoniae</name>
    <dbReference type="NCBI Taxonomy" id="72407"/>
    <lineage>
        <taxon>Bacteria</taxon>
        <taxon>Pseudomonadati</taxon>
        <taxon>Pseudomonadota</taxon>
        <taxon>Gammaproteobacteria</taxon>
        <taxon>Enterobacterales</taxon>
        <taxon>Enterobacteriaceae</taxon>
        <taxon>Klebsiella/Raoultella group</taxon>
        <taxon>Klebsiella</taxon>
        <taxon>Klebsiella pneumoniae complex</taxon>
    </lineage>
</organism>
<name>A0A5A4LLM8_KLEPN</name>
<evidence type="ECO:0000256" key="2">
    <source>
        <dbReference type="ARBA" id="ARBA00022679"/>
    </source>
</evidence>
<dbReference type="Gene3D" id="2.160.10.10">
    <property type="entry name" value="Hexapeptide repeat proteins"/>
    <property type="match status" value="1"/>
</dbReference>
<sequence>MTIVNNSYELNFFSRANKIYRVAWNIFYIIFFKYTPPQLFSYRNFVLKIWGSKIQSGVRIYPTVKIWSPKNLVMKKGSSIGPRAYIYNQGNVEIGEYSIISQDVTICASTHNYKRYDHPLVLKNITIGKRVWVCAESFIGPGVTLNDGCILGARGVAKKNLDAWYVYDGNPCQKIKKRVMENE</sequence>
<accession>A0A5A4LLM8</accession>
<dbReference type="PANTHER" id="PTHR23416">
    <property type="entry name" value="SIALIC ACID SYNTHASE-RELATED"/>
    <property type="match status" value="1"/>
</dbReference>
<dbReference type="AlphaFoldDB" id="A0A5A4LLM8"/>
<reference evidence="3" key="1">
    <citation type="submission" date="2018-02" db="EMBL/GenBank/DDBJ databases">
        <title>Congruence between capsular genotypic and phenotypic features of multidrug-resistant (MDR) Klebsiella pneumoniae clones: a step-forward on K-typing by Fourier Transform Infrared (FT-IR) Spectroscopy.</title>
        <authorList>
            <person name="Rodrigues C."/>
            <person name="Sousa C."/>
            <person name="Lopes J.A."/>
            <person name="Novais A."/>
            <person name="Peixe L."/>
        </authorList>
    </citation>
    <scope>NUCLEOTIDE SEQUENCE</scope>
    <source>
        <strain evidence="3">H1122</strain>
    </source>
</reference>
<proteinExistence type="inferred from homology"/>
<dbReference type="InterPro" id="IPR011004">
    <property type="entry name" value="Trimer_LpxA-like_sf"/>
</dbReference>
<dbReference type="GO" id="GO:0008374">
    <property type="term" value="F:O-acyltransferase activity"/>
    <property type="evidence" value="ECO:0007669"/>
    <property type="project" value="TreeGrafter"/>
</dbReference>